<accession>A0A817W2Z7</accession>
<name>A0A817W2Z7_9BILA</name>
<feature type="region of interest" description="Disordered" evidence="2">
    <location>
        <begin position="1896"/>
        <end position="1920"/>
    </location>
</feature>
<gene>
    <name evidence="4" type="ORF">FME351_LOCUS4379</name>
    <name evidence="5" type="ORF">GRG538_LOCUS13642</name>
    <name evidence="6" type="ORF">TSG867_LOCUS4561</name>
</gene>
<dbReference type="InterPro" id="IPR039782">
    <property type="entry name" value="VPS13B"/>
</dbReference>
<feature type="domain" description="Chorein N-terminal" evidence="3">
    <location>
        <begin position="4"/>
        <end position="209"/>
    </location>
</feature>
<dbReference type="PANTHER" id="PTHR12517:SF0">
    <property type="entry name" value="INTERMEMBRANE LIPID TRANSFER PROTEIN VPS13B"/>
    <property type="match status" value="1"/>
</dbReference>
<dbReference type="Proteomes" id="UP000663869">
    <property type="component" value="Unassembled WGS sequence"/>
</dbReference>
<sequence>MFKLESYITPWLLSYIDQYVKLRREDFQLSLWGGDVVFYNLELRLANIQKLVPTLPIIFQSGIIHELRIHVPWIRINSEPIVVTINQIELVIVLNKEVSSTNGSSVSVEDDVDSDHILIQQQQPTTAEQSNYIQTVLARILNNVHIVVNNLIIKFVEENIVISLSSRTAECYAANQNWSKSFVELSQQDLSLRRLITLPDLTLCLDKHDIHGKVHRYEVPLLSRWSFECRIQMYYANVYQQLNTKPSQTRLSFNCSNIEVSIVDSQLSMIMRLTEIIMLLINQQMYPNETDTPKEQRKTLKKIKSEPTFTVATSPLTPSLSPIMSSEDQVVALKNAESGWVSWAWSYVPSVTTLFAEDDFPADANDSNHVPIEQHINNESRLEETNLLTTSNHQSHTPTPILFAGIELDRISLQYKITKSNENRTSLVPFIGFTIEKANIIVEHYKPTSTTALDGQSIVSRVRKVKVLTSKISLIWNQRLCFSLSDVHFTLHYDRHVRMTHFSLTINDFNARINDDFLIYPCQATLKLDHHRTYSLLHLEFSSLTIKIDFNILAYLITLINQIRTIVDTAILIFRPAKIIDHIDDDIISVDDLRNGSMKWIFQTSHELPNTNEIYFTTTNDHNIASCMTWKYEQRRSILKCHILPLPFDNDLTGSPMSPRIKTVECLMQYWHFGTKQFVTWQTFDLSDGQPLFLDFSNDLGQNPYSEMWRIVLLNASSIINQSNSLAASTRIDSLQSQRYEPLIEMAIKIPNIRLHFMIDPQKENLSSTFHSTLNGCKHDVLTLHFDNITFDLSQRLETKLISVETIVSLEALEYRFLTKRSCIEPTLINLDLFIDMSKSSISSSLPDVFELNNGKYNQLFRSAKSSFVYQLHFDIDHVNIRLSQSLCHLVNILYQHALQSDMIEALELTKLKEQALVLSKNDNPMYYTYYLFTNHLNCPVGLKQHNTNDSFVILCPSETTDFVWSKINTNERLVEFSLDHTSTEPIYSSPIDIHHSDNNMKQVVQFLNSTHLFYLQIHFDQHQIRRHIHVIGKIILKNLCDIDLNIKFYLNVGSRQLDLFISKNQSYLSCLQTIEDIQFIQWNSSMKYSIDQLNRDGIISTSDNLSVWIHLFEYENLTCFVFTPIVIYRSYLTQPVLVYLNKDKSFLLQSNGIYTFFNDIIFDDANTIYEHRLQQIDVEQLTSCIFELDKQSFSSIDRIDDIHGDNLTLIDYFLQTKIPCALQCEEQNQQYSVIDLLREQHIKAKQTDDDIPVPLIEQTNEILNASLVPSIGANGPSMYEPPVPMQTKKVETLINPTLITTSSIACRIEPIRLYSHLNTILLELKPVTIINNSTPFNFHLYANAGHDHIYIHADQLNCLSKLEYSQIQFILIDPHDGEHIQCQTVDLIFRNIPLMNAGTIINNRLYTNGSIDLYFIKSSNNDYFIFHLKHDYIDRTHVFTIESKYKFFNQTNQPLLCYVLPISKQQYTIDYPFNCLELKSNEKMNLYRFQGIPSSDIIYYLLFQNEANDKQYLSKPIRLFPKIDDNDNRQCFCLFKKDDQIKLKSATFQSLRGDLFSINQSMKSPTSQTDIVINTNPSWAFLHVVNTCACPLLCRLENISSMSHIIPPFSSSSIGIDSSEPLSMNNNNNNNNNIQNLMNGSRFYLAQFQLNENANGLIPLITKYFQQITTKNVQWSRPLKIDSQLEDVFLPIPGLHDVLIRSLPASISASRTIIIEPVHRQRSIKTTVTQKSDSIVRTNSSAKLTNSASPQATIISETMPRHYRSHIFDKNAPINTPNATNQYLKAWQQKYNQGNHRQVQLNCSINKISLSLMDELSDVWLFREILRLTVDKINLLFYQHTIEIEPCLHQEQFFCSIDQLQIDNQCYSSKTNFDFPVVLMSKDEKRISKAKTNVYEKKEPTEPTANFANHNRQHSSSSIDTTLTEDPLPAFDSLSHNHKISRPKFIHNDQPKFLTVHFHRINERFIKIDFQLQSFDVYLEDHYVYVLLKIFSHLLPVDLHIPSNTEEIQLKIDTNDNEVMRTPFVCEALIIGPIDIVISIHASMKVYIGCHQLPLFVDKFQKNYIYSTNKQLLTLITRHYLVSLLTRSPMLLGSFDILGMNKVFQISIEFIDVNYYLNKIINVLLLGNPSALIRNITDGVYDLFHLPYVGMRHGPSGFMTGISQGATSLLRHLSLGTLTSLTTFADSVARNMDRLAMDSEHTIRNEETCRNIPTGMTHGLLQGLELFSLSLLGAIAGLAEQPLASFRNRPDSQTATTTMLSGVGKGIVGIFVKPVGGIAQLISQTGQGILYGTGLMNIPHRRHRQLEQDARINTSISYVKLSHACQITNQDEILDILEYVLEHDQIEHGIFILTKNHRFIDYHKDDENQHGQHLLENIELSESPDSAGLLVFNNLSFFIDSRFRHQFLALCRLIRH</sequence>
<evidence type="ECO:0000313" key="4">
    <source>
        <dbReference type="EMBL" id="CAF3349791.1"/>
    </source>
</evidence>
<evidence type="ECO:0000256" key="2">
    <source>
        <dbReference type="SAM" id="MobiDB-lite"/>
    </source>
</evidence>
<evidence type="ECO:0000313" key="7">
    <source>
        <dbReference type="Proteomes" id="UP000663869"/>
    </source>
</evidence>
<feature type="compositionally biased region" description="Polar residues" evidence="2">
    <location>
        <begin position="1904"/>
        <end position="1920"/>
    </location>
</feature>
<evidence type="ECO:0000313" key="6">
    <source>
        <dbReference type="EMBL" id="CAF4274525.1"/>
    </source>
</evidence>
<comment type="caution">
    <text evidence="4">The sequence shown here is derived from an EMBL/GenBank/DDBJ whole genome shotgun (WGS) entry which is preliminary data.</text>
</comment>
<proteinExistence type="predicted"/>
<evidence type="ECO:0000259" key="3">
    <source>
        <dbReference type="Pfam" id="PF12624"/>
    </source>
</evidence>
<dbReference type="PANTHER" id="PTHR12517">
    <property type="entry name" value="VACUOLAR PROTEIN SORTING-ASSOCIATED PROTEIN 13B"/>
    <property type="match status" value="1"/>
</dbReference>
<dbReference type="EMBL" id="CAJNYU010000328">
    <property type="protein sequence ID" value="CAF3349791.1"/>
    <property type="molecule type" value="Genomic_DNA"/>
</dbReference>
<dbReference type="EMBL" id="CAJNYT010002016">
    <property type="protein sequence ID" value="CAF3443064.1"/>
    <property type="molecule type" value="Genomic_DNA"/>
</dbReference>
<keyword evidence="1" id="KW-0813">Transport</keyword>
<dbReference type="Proteomes" id="UP000663872">
    <property type="component" value="Unassembled WGS sequence"/>
</dbReference>
<dbReference type="InterPro" id="IPR026854">
    <property type="entry name" value="VPS13_N"/>
</dbReference>
<dbReference type="Proteomes" id="UP000663862">
    <property type="component" value="Unassembled WGS sequence"/>
</dbReference>
<organism evidence="4 7">
    <name type="scientific">Rotaria socialis</name>
    <dbReference type="NCBI Taxonomy" id="392032"/>
    <lineage>
        <taxon>Eukaryota</taxon>
        <taxon>Metazoa</taxon>
        <taxon>Spiralia</taxon>
        <taxon>Gnathifera</taxon>
        <taxon>Rotifera</taxon>
        <taxon>Eurotatoria</taxon>
        <taxon>Bdelloidea</taxon>
        <taxon>Philodinida</taxon>
        <taxon>Philodinidae</taxon>
        <taxon>Rotaria</taxon>
    </lineage>
</organism>
<evidence type="ECO:0000256" key="1">
    <source>
        <dbReference type="ARBA" id="ARBA00022448"/>
    </source>
</evidence>
<dbReference type="Pfam" id="PF12624">
    <property type="entry name" value="VPS13_N"/>
    <property type="match status" value="1"/>
</dbReference>
<reference evidence="4" key="1">
    <citation type="submission" date="2021-02" db="EMBL/GenBank/DDBJ databases">
        <authorList>
            <person name="Nowell W R."/>
        </authorList>
    </citation>
    <scope>NUCLEOTIDE SEQUENCE</scope>
</reference>
<protein>
    <recommendedName>
        <fullName evidence="3">Chorein N-terminal domain-containing protein</fullName>
    </recommendedName>
</protein>
<evidence type="ECO:0000313" key="5">
    <source>
        <dbReference type="EMBL" id="CAF3443064.1"/>
    </source>
</evidence>
<dbReference type="EMBL" id="CAJOBQ010000149">
    <property type="protein sequence ID" value="CAF4274525.1"/>
    <property type="molecule type" value="Genomic_DNA"/>
</dbReference>